<dbReference type="GO" id="GO:0042918">
    <property type="term" value="P:alkanesulfonate transmembrane transport"/>
    <property type="evidence" value="ECO:0007669"/>
    <property type="project" value="UniProtKB-ARBA"/>
</dbReference>
<dbReference type="GO" id="GO:0005886">
    <property type="term" value="C:plasma membrane"/>
    <property type="evidence" value="ECO:0007669"/>
    <property type="project" value="UniProtKB-SubCell"/>
</dbReference>
<dbReference type="Proteomes" id="UP000092574">
    <property type="component" value="Chromosome"/>
</dbReference>
<evidence type="ECO:0000256" key="1">
    <source>
        <dbReference type="ARBA" id="ARBA00004651"/>
    </source>
</evidence>
<evidence type="ECO:0000256" key="2">
    <source>
        <dbReference type="ARBA" id="ARBA00022448"/>
    </source>
</evidence>
<feature type="transmembrane region" description="Helical" evidence="7">
    <location>
        <begin position="175"/>
        <end position="201"/>
    </location>
</feature>
<feature type="transmembrane region" description="Helical" evidence="7">
    <location>
        <begin position="68"/>
        <end position="89"/>
    </location>
</feature>
<keyword evidence="5 7" id="KW-1133">Transmembrane helix</keyword>
<evidence type="ECO:0000256" key="5">
    <source>
        <dbReference type="ARBA" id="ARBA00022989"/>
    </source>
</evidence>
<dbReference type="PANTHER" id="PTHR30151">
    <property type="entry name" value="ALKANE SULFONATE ABC TRANSPORTER-RELATED, MEMBRANE SUBUNIT"/>
    <property type="match status" value="1"/>
</dbReference>
<evidence type="ECO:0000313" key="10">
    <source>
        <dbReference type="Proteomes" id="UP000092574"/>
    </source>
</evidence>
<dbReference type="EMBL" id="CP015405">
    <property type="protein sequence ID" value="ANU77914.1"/>
    <property type="molecule type" value="Genomic_DNA"/>
</dbReference>
<evidence type="ECO:0000313" key="9">
    <source>
        <dbReference type="EMBL" id="ANU77914.1"/>
    </source>
</evidence>
<keyword evidence="10" id="KW-1185">Reference proteome</keyword>
<organism evidence="9 10">
    <name type="scientific">Blautia pseudococcoides</name>
    <dbReference type="NCBI Taxonomy" id="1796616"/>
    <lineage>
        <taxon>Bacteria</taxon>
        <taxon>Bacillati</taxon>
        <taxon>Bacillota</taxon>
        <taxon>Clostridia</taxon>
        <taxon>Lachnospirales</taxon>
        <taxon>Lachnospiraceae</taxon>
        <taxon>Blautia</taxon>
    </lineage>
</organism>
<dbReference type="InterPro" id="IPR035906">
    <property type="entry name" value="MetI-like_sf"/>
</dbReference>
<feature type="transmembrane region" description="Helical" evidence="7">
    <location>
        <begin position="127"/>
        <end position="154"/>
    </location>
</feature>
<dbReference type="OrthoDB" id="34174at2"/>
<evidence type="ECO:0000256" key="6">
    <source>
        <dbReference type="ARBA" id="ARBA00023136"/>
    </source>
</evidence>
<accession>A0A1C7IG82</accession>
<feature type="transmembrane region" description="Helical" evidence="7">
    <location>
        <begin position="9"/>
        <end position="26"/>
    </location>
</feature>
<dbReference type="RefSeq" id="WP_084043706.1">
    <property type="nucleotide sequence ID" value="NZ_CP015405.2"/>
</dbReference>
<dbReference type="PROSITE" id="PS50928">
    <property type="entry name" value="ABC_TM1"/>
    <property type="match status" value="1"/>
</dbReference>
<gene>
    <name evidence="9" type="ORF">A4V09_20550</name>
</gene>
<dbReference type="Gene3D" id="1.10.3720.10">
    <property type="entry name" value="MetI-like"/>
    <property type="match status" value="1"/>
</dbReference>
<evidence type="ECO:0000256" key="4">
    <source>
        <dbReference type="ARBA" id="ARBA00022692"/>
    </source>
</evidence>
<keyword evidence="6 7" id="KW-0472">Membrane</keyword>
<keyword evidence="4 7" id="KW-0812">Transmembrane</keyword>
<comment type="similarity">
    <text evidence="7">Belongs to the binding-protein-dependent transport system permease family.</text>
</comment>
<keyword evidence="3" id="KW-1003">Cell membrane</keyword>
<evidence type="ECO:0000256" key="3">
    <source>
        <dbReference type="ARBA" id="ARBA00022475"/>
    </source>
</evidence>
<dbReference type="PANTHER" id="PTHR30151:SF0">
    <property type="entry name" value="ABC TRANSPORTER PERMEASE PROTEIN MJ0413-RELATED"/>
    <property type="match status" value="1"/>
</dbReference>
<name>A0A1C7IG82_9FIRM</name>
<proteinExistence type="inferred from homology"/>
<evidence type="ECO:0000256" key="7">
    <source>
        <dbReference type="RuleBase" id="RU363032"/>
    </source>
</evidence>
<dbReference type="AlphaFoldDB" id="A0A1C7IG82"/>
<protein>
    <submittedName>
        <fullName evidence="9">Taurine ABC transporter permease</fullName>
    </submittedName>
</protein>
<comment type="subcellular location">
    <subcellularLocation>
        <location evidence="1 7">Cell membrane</location>
        <topology evidence="1 7">Multi-pass membrane protein</topology>
    </subcellularLocation>
</comment>
<feature type="domain" description="ABC transmembrane type-1" evidence="8">
    <location>
        <begin position="61"/>
        <end position="241"/>
    </location>
</feature>
<dbReference type="STRING" id="1796616.A4V09_20550"/>
<keyword evidence="2 7" id="KW-0813">Transport</keyword>
<dbReference type="Pfam" id="PF00528">
    <property type="entry name" value="BPD_transp_1"/>
    <property type="match status" value="1"/>
</dbReference>
<feature type="transmembrane region" description="Helical" evidence="7">
    <location>
        <begin position="101"/>
        <end position="121"/>
    </location>
</feature>
<dbReference type="FunFam" id="1.10.3720.10:FF:000003">
    <property type="entry name" value="Aliphatic sulfonate ABC transporter permease"/>
    <property type="match status" value="1"/>
</dbReference>
<evidence type="ECO:0000259" key="8">
    <source>
        <dbReference type="PROSITE" id="PS50928"/>
    </source>
</evidence>
<feature type="transmembrane region" description="Helical" evidence="7">
    <location>
        <begin position="221"/>
        <end position="244"/>
    </location>
</feature>
<dbReference type="CDD" id="cd06261">
    <property type="entry name" value="TM_PBP2"/>
    <property type="match status" value="1"/>
</dbReference>
<sequence length="257" mass="28040">MERRKIKDLCLTCISLTALIILWVIVSNSKPDFFPTPQATWERFVKMAERPISRTTITGHILISLKRVLSALILAVVSGIGIGLIMGWSKRMNAVLSPILTALRPIPPIAWIPLVILWFGIGEFSKVLLVFIGAFFPVVLNTATGVGMVDPMYLNAGRVYNANTFQMLRHVVMPAALPAIMAGVKIALSSGWMVVVAAEMIASKSGLGFLITRGNESYDVALVLCGMILIGLVGAVLSAVFTLMERWLCPWTEKKNG</sequence>
<dbReference type="KEGG" id="byl:A4V09_20550"/>
<dbReference type="InterPro" id="IPR000515">
    <property type="entry name" value="MetI-like"/>
</dbReference>
<reference evidence="9" key="1">
    <citation type="submission" date="2017-04" db="EMBL/GenBank/DDBJ databases">
        <title>Complete Genome Sequences of Twelve Strains of a Stable Defined Moderately Diverse Mouse Microbiota 2 (sDMDMm2).</title>
        <authorList>
            <person name="Uchimura Y."/>
            <person name="Wyss M."/>
            <person name="Brugiroux S."/>
            <person name="Limenitakis J.P."/>
            <person name="Stecher B."/>
            <person name="McCoy K.D."/>
            <person name="Macpherson A.J."/>
        </authorList>
    </citation>
    <scope>NUCLEOTIDE SEQUENCE</scope>
    <source>
        <strain evidence="9">YL58</strain>
    </source>
</reference>
<dbReference type="SUPFAM" id="SSF161098">
    <property type="entry name" value="MetI-like"/>
    <property type="match status" value="1"/>
</dbReference>